<feature type="compositionally biased region" description="Low complexity" evidence="1">
    <location>
        <begin position="55"/>
        <end position="74"/>
    </location>
</feature>
<proteinExistence type="predicted"/>
<feature type="compositionally biased region" description="Polar residues" evidence="1">
    <location>
        <begin position="87"/>
        <end position="98"/>
    </location>
</feature>
<gene>
    <name evidence="2" type="ORF">Pcinc_028622</name>
</gene>
<dbReference type="EMBL" id="JAWQEG010003521">
    <property type="protein sequence ID" value="KAK3865802.1"/>
    <property type="molecule type" value="Genomic_DNA"/>
</dbReference>
<evidence type="ECO:0000256" key="1">
    <source>
        <dbReference type="SAM" id="MobiDB-lite"/>
    </source>
</evidence>
<dbReference type="Proteomes" id="UP001286313">
    <property type="component" value="Unassembled WGS sequence"/>
</dbReference>
<sequence length="156" mass="17619">MADICIDEEFEEFLDKIDEISSVIRDLASSDHTTSQAALDTANRMLSLQEHKDNTPSTSNSQSTLSSAQQPSESQESKTDTTDPNRHVTSTTKTNGDVTTYPDDHPESQQDIIKFEWIGGCVTKWNKTHINTKEMTPQERWMGEVEADARRRSQLN</sequence>
<dbReference type="AlphaFoldDB" id="A0AAE1F2P3"/>
<evidence type="ECO:0000313" key="3">
    <source>
        <dbReference type="Proteomes" id="UP001286313"/>
    </source>
</evidence>
<protein>
    <submittedName>
        <fullName evidence="2">Uncharacterized protein</fullName>
    </submittedName>
</protein>
<accession>A0AAE1F2P3</accession>
<organism evidence="2 3">
    <name type="scientific">Petrolisthes cinctipes</name>
    <name type="common">Flat porcelain crab</name>
    <dbReference type="NCBI Taxonomy" id="88211"/>
    <lineage>
        <taxon>Eukaryota</taxon>
        <taxon>Metazoa</taxon>
        <taxon>Ecdysozoa</taxon>
        <taxon>Arthropoda</taxon>
        <taxon>Crustacea</taxon>
        <taxon>Multicrustacea</taxon>
        <taxon>Malacostraca</taxon>
        <taxon>Eumalacostraca</taxon>
        <taxon>Eucarida</taxon>
        <taxon>Decapoda</taxon>
        <taxon>Pleocyemata</taxon>
        <taxon>Anomura</taxon>
        <taxon>Galatheoidea</taxon>
        <taxon>Porcellanidae</taxon>
        <taxon>Petrolisthes</taxon>
    </lineage>
</organism>
<reference evidence="2" key="1">
    <citation type="submission" date="2023-10" db="EMBL/GenBank/DDBJ databases">
        <title>Genome assemblies of two species of porcelain crab, Petrolisthes cinctipes and Petrolisthes manimaculis (Anomura: Porcellanidae).</title>
        <authorList>
            <person name="Angst P."/>
        </authorList>
    </citation>
    <scope>NUCLEOTIDE SEQUENCE</scope>
    <source>
        <strain evidence="2">PB745_01</strain>
        <tissue evidence="2">Gill</tissue>
    </source>
</reference>
<feature type="region of interest" description="Disordered" evidence="1">
    <location>
        <begin position="28"/>
        <end position="107"/>
    </location>
</feature>
<evidence type="ECO:0000313" key="2">
    <source>
        <dbReference type="EMBL" id="KAK3865802.1"/>
    </source>
</evidence>
<comment type="caution">
    <text evidence="2">The sequence shown here is derived from an EMBL/GenBank/DDBJ whole genome shotgun (WGS) entry which is preliminary data.</text>
</comment>
<feature type="compositionally biased region" description="Basic and acidic residues" evidence="1">
    <location>
        <begin position="75"/>
        <end position="86"/>
    </location>
</feature>
<keyword evidence="3" id="KW-1185">Reference proteome</keyword>
<name>A0AAE1F2P3_PETCI</name>